<evidence type="ECO:0000313" key="6">
    <source>
        <dbReference type="Proteomes" id="UP001352533"/>
    </source>
</evidence>
<dbReference type="HAMAP" id="MF_01632">
    <property type="entry name" value="UbiC"/>
    <property type="match status" value="1"/>
</dbReference>
<dbReference type="PANTHER" id="PTHR38683:SF1">
    <property type="entry name" value="CHORISMATE PYRUVATE-LYASE"/>
    <property type="match status" value="1"/>
</dbReference>
<dbReference type="PANTHER" id="PTHR38683">
    <property type="entry name" value="CHORISMATE PYRUVATE-LYASE"/>
    <property type="match status" value="1"/>
</dbReference>
<keyword evidence="2 4" id="KW-0831">Ubiquinone biosynthesis</keyword>
<dbReference type="GO" id="GO:0008813">
    <property type="term" value="F:chorismate lyase activity"/>
    <property type="evidence" value="ECO:0007669"/>
    <property type="project" value="UniProtKB-EC"/>
</dbReference>
<evidence type="ECO:0000256" key="4">
    <source>
        <dbReference type="HAMAP-Rule" id="MF_01632"/>
    </source>
</evidence>
<name>A0ABU7QN19_AVIPA</name>
<dbReference type="RefSeq" id="WP_194750091.1">
    <property type="nucleotide sequence ID" value="NZ_JACEWB010000001.1"/>
</dbReference>
<comment type="subcellular location">
    <subcellularLocation>
        <location evidence="4">Cytoplasm</location>
    </subcellularLocation>
</comment>
<dbReference type="EMBL" id="JAMDKS010000001">
    <property type="protein sequence ID" value="MEE6111668.1"/>
    <property type="molecule type" value="Genomic_DNA"/>
</dbReference>
<evidence type="ECO:0000256" key="1">
    <source>
        <dbReference type="ARBA" id="ARBA00022490"/>
    </source>
</evidence>
<dbReference type="SUPFAM" id="SSF64288">
    <property type="entry name" value="Chorismate lyase-like"/>
    <property type="match status" value="1"/>
</dbReference>
<feature type="binding site" evidence="4">
    <location>
        <position position="89"/>
    </location>
    <ligand>
        <name>substrate</name>
    </ligand>
</feature>
<comment type="caution">
    <text evidence="4">Lacks conserved residue(s) required for the propagation of feature annotation.</text>
</comment>
<organism evidence="5 6">
    <name type="scientific">Avibacterium paragallinarum</name>
    <name type="common">Haemophilus gallinarum</name>
    <dbReference type="NCBI Taxonomy" id="728"/>
    <lineage>
        <taxon>Bacteria</taxon>
        <taxon>Pseudomonadati</taxon>
        <taxon>Pseudomonadota</taxon>
        <taxon>Gammaproteobacteria</taxon>
        <taxon>Pasteurellales</taxon>
        <taxon>Pasteurellaceae</taxon>
        <taxon>Avibacterium</taxon>
    </lineage>
</organism>
<keyword evidence="4" id="KW-0670">Pyruvate</keyword>
<evidence type="ECO:0000313" key="5">
    <source>
        <dbReference type="EMBL" id="MEE6111668.1"/>
    </source>
</evidence>
<keyword evidence="6" id="KW-1185">Reference proteome</keyword>
<dbReference type="Pfam" id="PF04345">
    <property type="entry name" value="Chor_lyase"/>
    <property type="match status" value="1"/>
</dbReference>
<gene>
    <name evidence="4" type="primary">ubiC</name>
    <name evidence="5" type="ORF">M5S25_00345</name>
</gene>
<accession>A0ABU7QN19</accession>
<dbReference type="Gene3D" id="3.40.1410.10">
    <property type="entry name" value="Chorismate lyase-like"/>
    <property type="match status" value="1"/>
</dbReference>
<comment type="pathway">
    <text evidence="4">Cofactor biosynthesis; ubiquinone biosynthesis.</text>
</comment>
<dbReference type="Proteomes" id="UP001352533">
    <property type="component" value="Unassembled WGS sequence"/>
</dbReference>
<keyword evidence="1 4" id="KW-0963">Cytoplasm</keyword>
<evidence type="ECO:0000256" key="3">
    <source>
        <dbReference type="ARBA" id="ARBA00023239"/>
    </source>
</evidence>
<dbReference type="EC" id="4.1.3.40" evidence="4"/>
<comment type="function">
    <text evidence="4">Removes the pyruvyl group from chorismate, with concomitant aromatization of the ring, to provide 4-hydroxybenzoate (4HB) for the ubiquinone pathway.</text>
</comment>
<comment type="caution">
    <text evidence="5">The sequence shown here is derived from an EMBL/GenBank/DDBJ whole genome shotgun (WGS) entry which is preliminary data.</text>
</comment>
<comment type="similarity">
    <text evidence="4">Belongs to the UbiC family.</text>
</comment>
<feature type="binding site" evidence="4">
    <location>
        <position position="127"/>
    </location>
    <ligand>
        <name>substrate</name>
    </ligand>
</feature>
<keyword evidence="3 4" id="KW-0456">Lyase</keyword>
<reference evidence="5 6" key="1">
    <citation type="journal article" date="2022" name="Front. Microbiol.">
        <title>Commensal bacteria contribute to the growth of multidrug-resistant Avibacterium paragallinarum in chickens.</title>
        <authorList>
            <person name="Zhu J."/>
            <person name="Chen Y."/>
            <person name="Wu Y."/>
            <person name="Wang Y."/>
            <person name="Zhu K."/>
        </authorList>
    </citation>
    <scope>NUCLEOTIDE SEQUENCE [LARGE SCALE GENOMIC DNA]</scope>
    <source>
        <strain evidence="5 6">AV12</strain>
    </source>
</reference>
<proteinExistence type="inferred from homology"/>
<evidence type="ECO:0000256" key="2">
    <source>
        <dbReference type="ARBA" id="ARBA00022688"/>
    </source>
</evidence>
<comment type="catalytic activity">
    <reaction evidence="4">
        <text>chorismate = 4-hydroxybenzoate + pyruvate</text>
        <dbReference type="Rhea" id="RHEA:16505"/>
        <dbReference type="ChEBI" id="CHEBI:15361"/>
        <dbReference type="ChEBI" id="CHEBI:17879"/>
        <dbReference type="ChEBI" id="CHEBI:29748"/>
        <dbReference type="EC" id="4.1.3.40"/>
    </reaction>
</comment>
<protein>
    <recommendedName>
        <fullName evidence="4">Probable chorismate pyruvate-lyase</fullName>
        <shortName evidence="4">CL</shortName>
        <shortName evidence="4">CPL</shortName>
        <ecNumber evidence="4">4.1.3.40</ecNumber>
    </recommendedName>
</protein>
<dbReference type="InterPro" id="IPR028978">
    <property type="entry name" value="Chorismate_lyase_/UTRA_dom_sf"/>
</dbReference>
<sequence>MDFERYRELLDRPDWQTSGHFAAPEIAQWVQHQGSLTQKLQQACQQLSVEVIHQGWQQLSVEVIHQGWQENSTAKISLKSTALNKTWLREVLLKGDGTPWIFAQTTLPETTVQNVAQYVLQLGEQPIGLWLFKQPMQRVSLYWRQDPETGLYARYSDFDLKGYPLQIKELFLAEFPFPA</sequence>
<dbReference type="InterPro" id="IPR007440">
    <property type="entry name" value="Chorismate--pyruvate_lyase"/>
</dbReference>
<feature type="binding site" evidence="4">
    <location>
        <position position="169"/>
    </location>
    <ligand>
        <name>substrate</name>
    </ligand>
</feature>